<dbReference type="AlphaFoldDB" id="F8Q5Z2"/>
<dbReference type="Pfam" id="PF18758">
    <property type="entry name" value="KDZ"/>
    <property type="match status" value="1"/>
</dbReference>
<dbReference type="OrthoDB" id="3257768at2759"/>
<evidence type="ECO:0000313" key="1">
    <source>
        <dbReference type="EMBL" id="EGN96030.1"/>
    </source>
</evidence>
<dbReference type="InParanoid" id="F8Q5Z2"/>
<dbReference type="HOGENOM" id="CLU_003703_5_1_1"/>
<evidence type="ECO:0000313" key="2">
    <source>
        <dbReference type="Proteomes" id="UP000008063"/>
    </source>
</evidence>
<dbReference type="Proteomes" id="UP000008063">
    <property type="component" value="Unassembled WGS sequence"/>
</dbReference>
<name>F8Q5Z2_SERL3</name>
<feature type="non-terminal residue" evidence="1">
    <location>
        <position position="117"/>
    </location>
</feature>
<protein>
    <submittedName>
        <fullName evidence="1">Uncharacterized protein</fullName>
    </submittedName>
</protein>
<feature type="non-terminal residue" evidence="1">
    <location>
        <position position="1"/>
    </location>
</feature>
<proteinExistence type="predicted"/>
<gene>
    <name evidence="1" type="ORF">SERLA73DRAFT_14656</name>
</gene>
<dbReference type="InterPro" id="IPR040521">
    <property type="entry name" value="KDZ"/>
</dbReference>
<sequence length="117" mass="13163">CAQHGVFCSGAIVDFQKGECQMNMDYSLCQALSSSAGINSVIVCYNIICQYSKHFLKRVLKSPYLQVPSGVSMYKGIILFHVHGHQDICFPRYAPNFIPKARQVDGEILVMFWTPLN</sequence>
<organism evidence="2">
    <name type="scientific">Serpula lacrymans var. lacrymans (strain S7.3)</name>
    <name type="common">Dry rot fungus</name>
    <dbReference type="NCBI Taxonomy" id="936435"/>
    <lineage>
        <taxon>Eukaryota</taxon>
        <taxon>Fungi</taxon>
        <taxon>Dikarya</taxon>
        <taxon>Basidiomycota</taxon>
        <taxon>Agaricomycotina</taxon>
        <taxon>Agaricomycetes</taxon>
        <taxon>Agaricomycetidae</taxon>
        <taxon>Boletales</taxon>
        <taxon>Coniophorineae</taxon>
        <taxon>Serpulaceae</taxon>
        <taxon>Serpula</taxon>
    </lineage>
</organism>
<keyword evidence="2" id="KW-1185">Reference proteome</keyword>
<accession>F8Q5Z2</accession>
<reference evidence="2" key="1">
    <citation type="journal article" date="2011" name="Science">
        <title>The plant cell wall-decomposing machinery underlies the functional diversity of forest fungi.</title>
        <authorList>
            <person name="Eastwood D.C."/>
            <person name="Floudas D."/>
            <person name="Binder M."/>
            <person name="Majcherczyk A."/>
            <person name="Schneider P."/>
            <person name="Aerts A."/>
            <person name="Asiegbu F.O."/>
            <person name="Baker S.E."/>
            <person name="Barry K."/>
            <person name="Bendiksby M."/>
            <person name="Blumentritt M."/>
            <person name="Coutinho P.M."/>
            <person name="Cullen D."/>
            <person name="de Vries R.P."/>
            <person name="Gathman A."/>
            <person name="Goodell B."/>
            <person name="Henrissat B."/>
            <person name="Ihrmark K."/>
            <person name="Kauserud H."/>
            <person name="Kohler A."/>
            <person name="LaButti K."/>
            <person name="Lapidus A."/>
            <person name="Lavin J.L."/>
            <person name="Lee Y.-H."/>
            <person name="Lindquist E."/>
            <person name="Lilly W."/>
            <person name="Lucas S."/>
            <person name="Morin E."/>
            <person name="Murat C."/>
            <person name="Oguiza J.A."/>
            <person name="Park J."/>
            <person name="Pisabarro A.G."/>
            <person name="Riley R."/>
            <person name="Rosling A."/>
            <person name="Salamov A."/>
            <person name="Schmidt O."/>
            <person name="Schmutz J."/>
            <person name="Skrede I."/>
            <person name="Stenlid J."/>
            <person name="Wiebenga A."/>
            <person name="Xie X."/>
            <person name="Kuees U."/>
            <person name="Hibbett D.S."/>
            <person name="Hoffmeister D."/>
            <person name="Hoegberg N."/>
            <person name="Martin F."/>
            <person name="Grigoriev I.V."/>
            <person name="Watkinson S.C."/>
        </authorList>
    </citation>
    <scope>NUCLEOTIDE SEQUENCE [LARGE SCALE GENOMIC DNA]</scope>
    <source>
        <strain evidence="2">strain S7.3</strain>
    </source>
</reference>
<dbReference type="EMBL" id="GL945484">
    <property type="protein sequence ID" value="EGN96030.1"/>
    <property type="molecule type" value="Genomic_DNA"/>
</dbReference>